<proteinExistence type="predicted"/>
<dbReference type="EMBL" id="GBRH01209706">
    <property type="protein sequence ID" value="JAD88189.1"/>
    <property type="molecule type" value="Transcribed_RNA"/>
</dbReference>
<accession>A0A0A9DI04</accession>
<name>A0A0A9DI04_ARUDO</name>
<organism evidence="1">
    <name type="scientific">Arundo donax</name>
    <name type="common">Giant reed</name>
    <name type="synonym">Donax arundinaceus</name>
    <dbReference type="NCBI Taxonomy" id="35708"/>
    <lineage>
        <taxon>Eukaryota</taxon>
        <taxon>Viridiplantae</taxon>
        <taxon>Streptophyta</taxon>
        <taxon>Embryophyta</taxon>
        <taxon>Tracheophyta</taxon>
        <taxon>Spermatophyta</taxon>
        <taxon>Magnoliopsida</taxon>
        <taxon>Liliopsida</taxon>
        <taxon>Poales</taxon>
        <taxon>Poaceae</taxon>
        <taxon>PACMAD clade</taxon>
        <taxon>Arundinoideae</taxon>
        <taxon>Arundineae</taxon>
        <taxon>Arundo</taxon>
    </lineage>
</organism>
<sequence length="81" mass="9226">MSNSILNQTLLVSVENIKQTSVYEQQKSLVGNKESINNHNNSVRTRYTKQQDNCQEACKQFTFSYILIAGILDALTKRSTK</sequence>
<protein>
    <submittedName>
        <fullName evidence="1">Uncharacterized protein</fullName>
    </submittedName>
</protein>
<evidence type="ECO:0000313" key="1">
    <source>
        <dbReference type="EMBL" id="JAD88189.1"/>
    </source>
</evidence>
<reference evidence="1" key="2">
    <citation type="journal article" date="2015" name="Data Brief">
        <title>Shoot transcriptome of the giant reed, Arundo donax.</title>
        <authorList>
            <person name="Barrero R.A."/>
            <person name="Guerrero F.D."/>
            <person name="Moolhuijzen P."/>
            <person name="Goolsby J.A."/>
            <person name="Tidwell J."/>
            <person name="Bellgard S.E."/>
            <person name="Bellgard M.I."/>
        </authorList>
    </citation>
    <scope>NUCLEOTIDE SEQUENCE</scope>
    <source>
        <tissue evidence="1">Shoot tissue taken approximately 20 cm above the soil surface</tissue>
    </source>
</reference>
<dbReference type="AlphaFoldDB" id="A0A0A9DI04"/>
<reference evidence="1" key="1">
    <citation type="submission" date="2014-09" db="EMBL/GenBank/DDBJ databases">
        <authorList>
            <person name="Magalhaes I.L.F."/>
            <person name="Oliveira U."/>
            <person name="Santos F.R."/>
            <person name="Vidigal T.H.D.A."/>
            <person name="Brescovit A.D."/>
            <person name="Santos A.J."/>
        </authorList>
    </citation>
    <scope>NUCLEOTIDE SEQUENCE</scope>
    <source>
        <tissue evidence="1">Shoot tissue taken approximately 20 cm above the soil surface</tissue>
    </source>
</reference>